<dbReference type="UniPathway" id="UPA00077">
    <property type="reaction ID" value="UER00158"/>
</dbReference>
<keyword evidence="8" id="KW-0560">Oxidoreductase</keyword>
<dbReference type="GO" id="GO:0005739">
    <property type="term" value="C:mitochondrion"/>
    <property type="evidence" value="ECO:0000318"/>
    <property type="project" value="GO_Central"/>
</dbReference>
<dbReference type="GO" id="GO:0046655">
    <property type="term" value="P:folic acid metabolic process"/>
    <property type="evidence" value="ECO:0000318"/>
    <property type="project" value="GO_Central"/>
</dbReference>
<dbReference type="FunCoup" id="H2XNW6">
    <property type="interactions" value="48"/>
</dbReference>
<dbReference type="STRING" id="7719.ENSCINP00000031349"/>
<evidence type="ECO:0000259" key="11">
    <source>
        <dbReference type="PROSITE" id="PS51330"/>
    </source>
</evidence>
<dbReference type="InterPro" id="IPR001796">
    <property type="entry name" value="DHFR_dom"/>
</dbReference>
<dbReference type="Pfam" id="PF00186">
    <property type="entry name" value="DHFR_1"/>
    <property type="match status" value="1"/>
</dbReference>
<dbReference type="RefSeq" id="XP_002131259.1">
    <property type="nucleotide sequence ID" value="XM_002131223.4"/>
</dbReference>
<dbReference type="FunFam" id="3.40.430.10:FF:000002">
    <property type="entry name" value="Dihydrofolate reductase"/>
    <property type="match status" value="1"/>
</dbReference>
<accession>H2XNW6</accession>
<dbReference type="Ensembl" id="ENSCINT00000033995.1">
    <property type="protein sequence ID" value="ENSCINP00000031349.1"/>
    <property type="gene ID" value="ENSCING00000019832.1"/>
</dbReference>
<reference evidence="13" key="1">
    <citation type="journal article" date="2002" name="Science">
        <title>The draft genome of Ciona intestinalis: insights into chordate and vertebrate origins.</title>
        <authorList>
            <person name="Dehal P."/>
            <person name="Satou Y."/>
            <person name="Campbell R.K."/>
            <person name="Chapman J."/>
            <person name="Degnan B."/>
            <person name="De Tomaso A."/>
            <person name="Davidson B."/>
            <person name="Di Gregorio A."/>
            <person name="Gelpke M."/>
            <person name="Goodstein D.M."/>
            <person name="Harafuji N."/>
            <person name="Hastings K.E."/>
            <person name="Ho I."/>
            <person name="Hotta K."/>
            <person name="Huang W."/>
            <person name="Kawashima T."/>
            <person name="Lemaire P."/>
            <person name="Martinez D."/>
            <person name="Meinertzhagen I.A."/>
            <person name="Necula S."/>
            <person name="Nonaka M."/>
            <person name="Putnam N."/>
            <person name="Rash S."/>
            <person name="Saiga H."/>
            <person name="Satake M."/>
            <person name="Terry A."/>
            <person name="Yamada L."/>
            <person name="Wang H.G."/>
            <person name="Awazu S."/>
            <person name="Azumi K."/>
            <person name="Boore J."/>
            <person name="Branno M."/>
            <person name="Chin-Bow S."/>
            <person name="DeSantis R."/>
            <person name="Doyle S."/>
            <person name="Francino P."/>
            <person name="Keys D.N."/>
            <person name="Haga S."/>
            <person name="Hayashi H."/>
            <person name="Hino K."/>
            <person name="Imai K.S."/>
            <person name="Inaba K."/>
            <person name="Kano S."/>
            <person name="Kobayashi K."/>
            <person name="Kobayashi M."/>
            <person name="Lee B.I."/>
            <person name="Makabe K.W."/>
            <person name="Manohar C."/>
            <person name="Matassi G."/>
            <person name="Medina M."/>
            <person name="Mochizuki Y."/>
            <person name="Mount S."/>
            <person name="Morishita T."/>
            <person name="Miura S."/>
            <person name="Nakayama A."/>
            <person name="Nishizaka S."/>
            <person name="Nomoto H."/>
            <person name="Ohta F."/>
            <person name="Oishi K."/>
            <person name="Rigoutsos I."/>
            <person name="Sano M."/>
            <person name="Sasaki A."/>
            <person name="Sasakura Y."/>
            <person name="Shoguchi E."/>
            <person name="Shin-i T."/>
            <person name="Spagnuolo A."/>
            <person name="Stainier D."/>
            <person name="Suzuki M.M."/>
            <person name="Tassy O."/>
            <person name="Takatori N."/>
            <person name="Tokuoka M."/>
            <person name="Yagi K."/>
            <person name="Yoshizaki F."/>
            <person name="Wada S."/>
            <person name="Zhang C."/>
            <person name="Hyatt P.D."/>
            <person name="Larimer F."/>
            <person name="Detter C."/>
            <person name="Doggett N."/>
            <person name="Glavina T."/>
            <person name="Hawkins T."/>
            <person name="Richardson P."/>
            <person name="Lucas S."/>
            <person name="Kohara Y."/>
            <person name="Levine M."/>
            <person name="Satoh N."/>
            <person name="Rokhsar D.S."/>
        </authorList>
    </citation>
    <scope>NUCLEOTIDE SEQUENCE [LARGE SCALE GENOMIC DNA]</scope>
</reference>
<dbReference type="HOGENOM" id="CLU_043966_2_3_1"/>
<dbReference type="PROSITE" id="PS00075">
    <property type="entry name" value="DHFR_1"/>
    <property type="match status" value="1"/>
</dbReference>
<dbReference type="InterPro" id="IPR024072">
    <property type="entry name" value="DHFR-like_dom_sf"/>
</dbReference>
<dbReference type="GO" id="GO:0031427">
    <property type="term" value="P:response to methotrexate"/>
    <property type="evidence" value="ECO:0007669"/>
    <property type="project" value="UniProtKB-KW"/>
</dbReference>
<dbReference type="OMA" id="RDNQLPW"/>
<dbReference type="AlphaFoldDB" id="H2XNW6"/>
<dbReference type="EC" id="1.5.1.3" evidence="3"/>
<evidence type="ECO:0000256" key="8">
    <source>
        <dbReference type="ARBA" id="ARBA00023002"/>
    </source>
</evidence>
<evidence type="ECO:0000256" key="4">
    <source>
        <dbReference type="ARBA" id="ARBA00018886"/>
    </source>
</evidence>
<keyword evidence="13" id="KW-1185">Reference proteome</keyword>
<evidence type="ECO:0000256" key="1">
    <source>
        <dbReference type="ARBA" id="ARBA00004903"/>
    </source>
</evidence>
<sequence length="194" mass="22317">MPAKDIKIHSVVACCNNGGIGFKGRLPWRLPKEMKYFKRITTGEVEEFGGRRNVVIIGRKTWESIPKSFKPLKDRINIVISRTLDKDCEGPDLVVNSLDELIDLLHSKPWCDKINQVFNIGGNEIYKLIHNSQYCGKIYLTRVLADLQCDTFLENLDDNFTKLPTEGFPEVPQGIQMDKNDLQWKVEVYEKKTT</sequence>
<keyword evidence="6" id="KW-0487">Methotrexate resistance</keyword>
<dbReference type="OrthoDB" id="4664297at2759"/>
<dbReference type="InterPro" id="IPR012259">
    <property type="entry name" value="DHFR"/>
</dbReference>
<organism evidence="12 13">
    <name type="scientific">Ciona intestinalis</name>
    <name type="common">Transparent sea squirt</name>
    <name type="synonym">Ascidia intestinalis</name>
    <dbReference type="NCBI Taxonomy" id="7719"/>
    <lineage>
        <taxon>Eukaryota</taxon>
        <taxon>Metazoa</taxon>
        <taxon>Chordata</taxon>
        <taxon>Tunicata</taxon>
        <taxon>Ascidiacea</taxon>
        <taxon>Phlebobranchia</taxon>
        <taxon>Cionidae</taxon>
        <taxon>Ciona</taxon>
    </lineage>
</organism>
<comment type="similarity">
    <text evidence="2 10">Belongs to the dihydrofolate reductase family.</text>
</comment>
<dbReference type="InParanoid" id="H2XNW6"/>
<dbReference type="EMBL" id="EAAA01002291">
    <property type="status" value="NOT_ANNOTATED_CDS"/>
    <property type="molecule type" value="Genomic_DNA"/>
</dbReference>
<evidence type="ECO:0000256" key="6">
    <source>
        <dbReference type="ARBA" id="ARBA00022609"/>
    </source>
</evidence>
<dbReference type="GO" id="GO:0046452">
    <property type="term" value="P:dihydrofolate metabolic process"/>
    <property type="evidence" value="ECO:0000318"/>
    <property type="project" value="GO_Central"/>
</dbReference>
<evidence type="ECO:0000256" key="3">
    <source>
        <dbReference type="ARBA" id="ARBA00012856"/>
    </source>
</evidence>
<dbReference type="PANTHER" id="PTHR48069:SF3">
    <property type="entry name" value="DIHYDROFOLATE REDUCTASE"/>
    <property type="match status" value="1"/>
</dbReference>
<dbReference type="PRINTS" id="PR00070">
    <property type="entry name" value="DHFR"/>
</dbReference>
<dbReference type="GO" id="GO:0006730">
    <property type="term" value="P:one-carbon metabolic process"/>
    <property type="evidence" value="ECO:0007669"/>
    <property type="project" value="UniProtKB-KW"/>
</dbReference>
<dbReference type="CDD" id="cd00209">
    <property type="entry name" value="DHFR"/>
    <property type="match status" value="1"/>
</dbReference>
<evidence type="ECO:0000313" key="12">
    <source>
        <dbReference type="Ensembl" id="ENSCINP00000031349.1"/>
    </source>
</evidence>
<evidence type="ECO:0000256" key="9">
    <source>
        <dbReference type="ARBA" id="ARBA00048873"/>
    </source>
</evidence>
<evidence type="ECO:0000256" key="2">
    <source>
        <dbReference type="ARBA" id="ARBA00009539"/>
    </source>
</evidence>
<evidence type="ECO:0000313" key="13">
    <source>
        <dbReference type="Proteomes" id="UP000008144"/>
    </source>
</evidence>
<evidence type="ECO:0000256" key="7">
    <source>
        <dbReference type="ARBA" id="ARBA00022857"/>
    </source>
</evidence>
<dbReference type="KEGG" id="cin:100182410"/>
<dbReference type="GO" id="GO:0046654">
    <property type="term" value="P:tetrahydrofolate biosynthetic process"/>
    <property type="evidence" value="ECO:0000318"/>
    <property type="project" value="GO_Central"/>
</dbReference>
<dbReference type="SUPFAM" id="SSF53597">
    <property type="entry name" value="Dihydrofolate reductase-like"/>
    <property type="match status" value="1"/>
</dbReference>
<keyword evidence="5" id="KW-0554">One-carbon metabolism</keyword>
<reference evidence="12" key="3">
    <citation type="submission" date="2025-08" db="UniProtKB">
        <authorList>
            <consortium name="Ensembl"/>
        </authorList>
    </citation>
    <scope>IDENTIFICATION</scope>
</reference>
<dbReference type="PROSITE" id="PS51330">
    <property type="entry name" value="DHFR_2"/>
    <property type="match status" value="1"/>
</dbReference>
<comment type="pathway">
    <text evidence="1">Cofactor biosynthesis; tetrahydrofolate biosynthesis; 5,6,7,8-tetrahydrofolate from 7,8-dihydrofolate: step 1/1.</text>
</comment>
<reference evidence="12" key="2">
    <citation type="journal article" date="2008" name="Genome Biol.">
        <title>Improved genome assembly and evidence-based global gene model set for the chordate Ciona intestinalis: new insight into intron and operon populations.</title>
        <authorList>
            <person name="Satou Y."/>
            <person name="Mineta K."/>
            <person name="Ogasawara M."/>
            <person name="Sasakura Y."/>
            <person name="Shoguchi E."/>
            <person name="Ueno K."/>
            <person name="Yamada L."/>
            <person name="Matsumoto J."/>
            <person name="Wasserscheid J."/>
            <person name="Dewar K."/>
            <person name="Wiley G.B."/>
            <person name="Macmil S.L."/>
            <person name="Roe B.A."/>
            <person name="Zeller R.W."/>
            <person name="Hastings K.E."/>
            <person name="Lemaire P."/>
            <person name="Lindquist E."/>
            <person name="Endo T."/>
            <person name="Hotta K."/>
            <person name="Inaba K."/>
        </authorList>
    </citation>
    <scope>NUCLEOTIDE SEQUENCE [LARGE SCALE GENOMIC DNA]</scope>
    <source>
        <strain evidence="12">wild type</strain>
    </source>
</reference>
<name>H2XNW6_CIOIN</name>
<comment type="catalytic activity">
    <reaction evidence="9">
        <text>(6S)-5,6,7,8-tetrahydrofolate + NADP(+) = 7,8-dihydrofolate + NADPH + H(+)</text>
        <dbReference type="Rhea" id="RHEA:15009"/>
        <dbReference type="ChEBI" id="CHEBI:15378"/>
        <dbReference type="ChEBI" id="CHEBI:57451"/>
        <dbReference type="ChEBI" id="CHEBI:57453"/>
        <dbReference type="ChEBI" id="CHEBI:57783"/>
        <dbReference type="ChEBI" id="CHEBI:58349"/>
        <dbReference type="EC" id="1.5.1.3"/>
    </reaction>
</comment>
<dbReference type="GO" id="GO:0004146">
    <property type="term" value="F:dihydrofolate reductase activity"/>
    <property type="evidence" value="ECO:0000318"/>
    <property type="project" value="GO_Central"/>
</dbReference>
<protein>
    <recommendedName>
        <fullName evidence="4">Dihydrofolate reductase</fullName>
        <ecNumber evidence="3">1.5.1.3</ecNumber>
    </recommendedName>
</protein>
<accession>A0A1W2WHZ2</accession>
<evidence type="ECO:0000256" key="5">
    <source>
        <dbReference type="ARBA" id="ARBA00022563"/>
    </source>
</evidence>
<dbReference type="PANTHER" id="PTHR48069">
    <property type="entry name" value="DIHYDROFOLATE REDUCTASE"/>
    <property type="match status" value="1"/>
</dbReference>
<reference evidence="12" key="4">
    <citation type="submission" date="2025-09" db="UniProtKB">
        <authorList>
            <consortium name="Ensembl"/>
        </authorList>
    </citation>
    <scope>IDENTIFICATION</scope>
</reference>
<dbReference type="GO" id="GO:0050661">
    <property type="term" value="F:NADP binding"/>
    <property type="evidence" value="ECO:0000318"/>
    <property type="project" value="GO_Central"/>
</dbReference>
<dbReference type="InterPro" id="IPR017925">
    <property type="entry name" value="DHFR_CS"/>
</dbReference>
<dbReference type="GeneID" id="100182410"/>
<keyword evidence="7" id="KW-0521">NADP</keyword>
<gene>
    <name evidence="12" type="primary">LOC100182410</name>
</gene>
<dbReference type="Gene3D" id="3.40.430.10">
    <property type="entry name" value="Dihydrofolate Reductase, subunit A"/>
    <property type="match status" value="1"/>
</dbReference>
<feature type="domain" description="DHFR" evidence="11">
    <location>
        <begin position="7"/>
        <end position="194"/>
    </location>
</feature>
<evidence type="ECO:0000256" key="10">
    <source>
        <dbReference type="RuleBase" id="RU004474"/>
    </source>
</evidence>
<proteinExistence type="inferred from homology"/>
<dbReference type="GeneTree" id="ENSGT00940000168797"/>
<dbReference type="Proteomes" id="UP000008144">
    <property type="component" value="Chromosome 6"/>
</dbReference>